<evidence type="ECO:0000256" key="7">
    <source>
        <dbReference type="ARBA" id="ARBA00022989"/>
    </source>
</evidence>
<protein>
    <recommendedName>
        <fullName evidence="13">Olfactory receptor</fullName>
    </recommendedName>
</protein>
<comment type="function">
    <text evidence="1">Odorant receptor.</text>
</comment>
<dbReference type="SUPFAM" id="SSF81321">
    <property type="entry name" value="Family A G protein-coupled receptor-like"/>
    <property type="match status" value="1"/>
</dbReference>
<dbReference type="EMBL" id="AAKN02002619">
    <property type="status" value="NOT_ANNOTATED_CDS"/>
    <property type="molecule type" value="Genomic_DNA"/>
</dbReference>
<dbReference type="PRINTS" id="PR00237">
    <property type="entry name" value="GPCRRHODOPSN"/>
</dbReference>
<reference evidence="15" key="3">
    <citation type="submission" date="2025-09" db="UniProtKB">
        <authorList>
            <consortium name="Ensembl"/>
        </authorList>
    </citation>
    <scope>IDENTIFICATION</scope>
    <source>
        <strain evidence="15">2N</strain>
    </source>
</reference>
<dbReference type="PRINTS" id="PR00245">
    <property type="entry name" value="OLFACTORYR"/>
</dbReference>
<evidence type="ECO:0000256" key="13">
    <source>
        <dbReference type="RuleBase" id="RU363047"/>
    </source>
</evidence>
<evidence type="ECO:0000256" key="11">
    <source>
        <dbReference type="ARBA" id="ARBA00023224"/>
    </source>
</evidence>
<keyword evidence="8 12" id="KW-0297">G-protein coupled receptor</keyword>
<dbReference type="GeneTree" id="ENSGT01050000244828"/>
<dbReference type="OMA" id="TGNMFRE"/>
<evidence type="ECO:0000256" key="5">
    <source>
        <dbReference type="ARBA" id="ARBA00022692"/>
    </source>
</evidence>
<evidence type="ECO:0000256" key="2">
    <source>
        <dbReference type="ARBA" id="ARBA00004651"/>
    </source>
</evidence>
<evidence type="ECO:0000313" key="15">
    <source>
        <dbReference type="Ensembl" id="ENSCPOP00000003206.2"/>
    </source>
</evidence>
<dbReference type="VEuPathDB" id="HostDB:ENSCPOG00000003546"/>
<comment type="caution">
    <text evidence="13">Lacks conserved residue(s) required for the propagation of feature annotation.</text>
</comment>
<dbReference type="PROSITE" id="PS50262">
    <property type="entry name" value="G_PROTEIN_RECEP_F1_2"/>
    <property type="match status" value="1"/>
</dbReference>
<comment type="similarity">
    <text evidence="12">Belongs to the G-protein coupled receptor 1 family.</text>
</comment>
<feature type="transmembrane region" description="Helical" evidence="13">
    <location>
        <begin position="97"/>
        <end position="116"/>
    </location>
</feature>
<dbReference type="AlphaFoldDB" id="H0V147"/>
<dbReference type="GO" id="GO:0004984">
    <property type="term" value="F:olfactory receptor activity"/>
    <property type="evidence" value="ECO:0007669"/>
    <property type="project" value="InterPro"/>
</dbReference>
<evidence type="ECO:0000313" key="16">
    <source>
        <dbReference type="Proteomes" id="UP000005447"/>
    </source>
</evidence>
<evidence type="ECO:0000259" key="14">
    <source>
        <dbReference type="PROSITE" id="PS50262"/>
    </source>
</evidence>
<dbReference type="InterPro" id="IPR000276">
    <property type="entry name" value="GPCR_Rhodpsn"/>
</dbReference>
<feature type="domain" description="G-protein coupled receptors family 1 profile" evidence="14">
    <location>
        <begin position="39"/>
        <end position="288"/>
    </location>
</feature>
<dbReference type="InParanoid" id="H0V147"/>
<name>H0V147_CAVPO</name>
<dbReference type="eggNOG" id="ENOG502SHXQ">
    <property type="taxonomic scope" value="Eukaryota"/>
</dbReference>
<proteinExistence type="inferred from homology"/>
<keyword evidence="9 13" id="KW-0472">Membrane</keyword>
<dbReference type="PROSITE" id="PS00237">
    <property type="entry name" value="G_PROTEIN_RECEP_F1_1"/>
    <property type="match status" value="1"/>
</dbReference>
<dbReference type="Ensembl" id="ENSCPOT00000003590.3">
    <property type="protein sequence ID" value="ENSCPOP00000003206.2"/>
    <property type="gene ID" value="ENSCPOG00000003546.4"/>
</dbReference>
<reference evidence="16" key="1">
    <citation type="journal article" date="2011" name="Nature">
        <title>A high-resolution map of human evolutionary constraint using 29 mammals.</title>
        <authorList>
            <person name="Lindblad-Toh K."/>
            <person name="Garber M."/>
            <person name="Zuk O."/>
            <person name="Lin M.F."/>
            <person name="Parker B.J."/>
            <person name="Washietl S."/>
            <person name="Kheradpour P."/>
            <person name="Ernst J."/>
            <person name="Jordan G."/>
            <person name="Mauceli E."/>
            <person name="Ward L.D."/>
            <person name="Lowe C.B."/>
            <person name="Holloway A.K."/>
            <person name="Clamp M."/>
            <person name="Gnerre S."/>
            <person name="Alfoldi J."/>
            <person name="Beal K."/>
            <person name="Chang J."/>
            <person name="Clawson H."/>
            <person name="Cuff J."/>
            <person name="Di Palma F."/>
            <person name="Fitzgerald S."/>
            <person name="Flicek P."/>
            <person name="Guttman M."/>
            <person name="Hubisz M.J."/>
            <person name="Jaffe D.B."/>
            <person name="Jungreis I."/>
            <person name="Kent W.J."/>
            <person name="Kostka D."/>
            <person name="Lara M."/>
            <person name="Martins A.L."/>
            <person name="Massingham T."/>
            <person name="Moltke I."/>
            <person name="Raney B.J."/>
            <person name="Rasmussen M.D."/>
            <person name="Robinson J."/>
            <person name="Stark A."/>
            <person name="Vilella A.J."/>
            <person name="Wen J."/>
            <person name="Xie X."/>
            <person name="Zody M.C."/>
            <person name="Baldwin J."/>
            <person name="Bloom T."/>
            <person name="Chin C.W."/>
            <person name="Heiman D."/>
            <person name="Nicol R."/>
            <person name="Nusbaum C."/>
            <person name="Young S."/>
            <person name="Wilkinson J."/>
            <person name="Worley K.C."/>
            <person name="Kovar C.L."/>
            <person name="Muzny D.M."/>
            <person name="Gibbs R.A."/>
            <person name="Cree A."/>
            <person name="Dihn H.H."/>
            <person name="Fowler G."/>
            <person name="Jhangiani S."/>
            <person name="Joshi V."/>
            <person name="Lee S."/>
            <person name="Lewis L.R."/>
            <person name="Nazareth L.V."/>
            <person name="Okwuonu G."/>
            <person name="Santibanez J."/>
            <person name="Warren W.C."/>
            <person name="Mardis E.R."/>
            <person name="Weinstock G.M."/>
            <person name="Wilson R.K."/>
            <person name="Delehaunty K."/>
            <person name="Dooling D."/>
            <person name="Fronik C."/>
            <person name="Fulton L."/>
            <person name="Fulton B."/>
            <person name="Graves T."/>
            <person name="Minx P."/>
            <person name="Sodergren E."/>
            <person name="Birney E."/>
            <person name="Margulies E.H."/>
            <person name="Herrero J."/>
            <person name="Green E.D."/>
            <person name="Haussler D."/>
            <person name="Siepel A."/>
            <person name="Goldman N."/>
            <person name="Pollard K.S."/>
            <person name="Pedersen J.S."/>
            <person name="Lander E.S."/>
            <person name="Kellis M."/>
        </authorList>
    </citation>
    <scope>NUCLEOTIDE SEQUENCE [LARGE SCALE GENOMIC DNA]</scope>
    <source>
        <strain evidence="16">2N</strain>
    </source>
</reference>
<dbReference type="PANTHER" id="PTHR26452">
    <property type="entry name" value="OLFACTORY RECEPTOR"/>
    <property type="match status" value="1"/>
</dbReference>
<evidence type="ECO:0000256" key="10">
    <source>
        <dbReference type="ARBA" id="ARBA00023170"/>
    </source>
</evidence>
<evidence type="ECO:0000256" key="6">
    <source>
        <dbReference type="ARBA" id="ARBA00022725"/>
    </source>
</evidence>
<keyword evidence="11 12" id="KW-0807">Transducer</keyword>
<dbReference type="InterPro" id="IPR017452">
    <property type="entry name" value="GPCR_Rhodpsn_7TM"/>
</dbReference>
<dbReference type="Gene3D" id="1.20.1070.10">
    <property type="entry name" value="Rhodopsin 7-helix transmembrane proteins"/>
    <property type="match status" value="1"/>
</dbReference>
<evidence type="ECO:0000256" key="8">
    <source>
        <dbReference type="ARBA" id="ARBA00023040"/>
    </source>
</evidence>
<keyword evidence="3 13" id="KW-1003">Cell membrane</keyword>
<dbReference type="InterPro" id="IPR050516">
    <property type="entry name" value="Olfactory_GPCR"/>
</dbReference>
<reference evidence="15" key="2">
    <citation type="submission" date="2025-08" db="UniProtKB">
        <authorList>
            <consortium name="Ensembl"/>
        </authorList>
    </citation>
    <scope>IDENTIFICATION</scope>
    <source>
        <strain evidence="15">2N</strain>
    </source>
</reference>
<keyword evidence="4 13" id="KW-0716">Sensory transduction</keyword>
<evidence type="ECO:0000256" key="9">
    <source>
        <dbReference type="ARBA" id="ARBA00023136"/>
    </source>
</evidence>
<keyword evidence="16" id="KW-1185">Reference proteome</keyword>
<evidence type="ECO:0000256" key="12">
    <source>
        <dbReference type="RuleBase" id="RU000688"/>
    </source>
</evidence>
<organism evidence="15 16">
    <name type="scientific">Cavia porcellus</name>
    <name type="common">Guinea pig</name>
    <dbReference type="NCBI Taxonomy" id="10141"/>
    <lineage>
        <taxon>Eukaryota</taxon>
        <taxon>Metazoa</taxon>
        <taxon>Chordata</taxon>
        <taxon>Craniata</taxon>
        <taxon>Vertebrata</taxon>
        <taxon>Euteleostomi</taxon>
        <taxon>Mammalia</taxon>
        <taxon>Eutheria</taxon>
        <taxon>Euarchontoglires</taxon>
        <taxon>Glires</taxon>
        <taxon>Rodentia</taxon>
        <taxon>Hystricomorpha</taxon>
        <taxon>Caviidae</taxon>
        <taxon>Cavia</taxon>
    </lineage>
</organism>
<dbReference type="GO" id="GO:0005886">
    <property type="term" value="C:plasma membrane"/>
    <property type="evidence" value="ECO:0007669"/>
    <property type="project" value="UniProtKB-SubCell"/>
</dbReference>
<comment type="subcellular location">
    <subcellularLocation>
        <location evidence="2 13">Cell membrane</location>
        <topology evidence="2 13">Multi-pass membrane protein</topology>
    </subcellularLocation>
</comment>
<dbReference type="Proteomes" id="UP000005447">
    <property type="component" value="Unassembled WGS sequence"/>
</dbReference>
<dbReference type="CDD" id="cd15227">
    <property type="entry name" value="7tmA_OR14-like"/>
    <property type="match status" value="1"/>
</dbReference>
<evidence type="ECO:0000256" key="4">
    <source>
        <dbReference type="ARBA" id="ARBA00022606"/>
    </source>
</evidence>
<gene>
    <name evidence="15" type="primary">OR14I1</name>
</gene>
<accession>H0V147</accession>
<keyword evidence="5 12" id="KW-0812">Transmembrane</keyword>
<evidence type="ECO:0000256" key="3">
    <source>
        <dbReference type="ARBA" id="ARBA00022475"/>
    </source>
</evidence>
<feature type="transmembrane region" description="Helical" evidence="13">
    <location>
        <begin position="195"/>
        <end position="219"/>
    </location>
</feature>
<dbReference type="HOGENOM" id="CLU_012526_1_2_1"/>
<dbReference type="FunFam" id="1.20.1070.10:FF:000037">
    <property type="entry name" value="Olfactory receptor"/>
    <property type="match status" value="1"/>
</dbReference>
<sequence length="309" mass="34299">RDNLTMVTEFLLLGFSNVQELQLLHAGLFLLVYLTALAGNLLIVMAVTVDLHLHAPMYFFLKNLSLLDLGYISITVPKSIHSSLTHNTSISYLGCMAQVYFFFTFASAELAFLTVMSYDRYLAICHPLLYGIVMTPGKCQQIAAMVWLSCFTYGSVHTSNMFREPVSRSNTIHQFFCDIPHVMALLSCEVFFTEFVTLALSSCLVLGCFVLIVVSYFHIFSTVLRLPSVESRAKALSTCSPQLTVTLLFLTSGLFAALGPVAETSSTQDLVVALAYTVLPPCLNPIIYSLRNKEIQAAVWRLLGKMRAL</sequence>
<keyword evidence="7 13" id="KW-1133">Transmembrane helix</keyword>
<keyword evidence="6 13" id="KW-0552">Olfaction</keyword>
<dbReference type="GO" id="GO:0004930">
    <property type="term" value="F:G protein-coupled receptor activity"/>
    <property type="evidence" value="ECO:0007669"/>
    <property type="project" value="UniProtKB-KW"/>
</dbReference>
<feature type="transmembrane region" description="Helical" evidence="13">
    <location>
        <begin position="240"/>
        <end position="258"/>
    </location>
</feature>
<keyword evidence="10 12" id="KW-0675">Receptor</keyword>
<evidence type="ECO:0000256" key="1">
    <source>
        <dbReference type="ARBA" id="ARBA00002936"/>
    </source>
</evidence>
<feature type="transmembrane region" description="Helical" evidence="13">
    <location>
        <begin position="23"/>
        <end position="47"/>
    </location>
</feature>
<dbReference type="InterPro" id="IPR000725">
    <property type="entry name" value="Olfact_rcpt"/>
</dbReference>
<dbReference type="Pfam" id="PF13853">
    <property type="entry name" value="7tm_4"/>
    <property type="match status" value="1"/>
</dbReference>
<dbReference type="STRING" id="10141.ENSCPOP00000003206"/>